<dbReference type="RefSeq" id="WP_133765024.1">
    <property type="nucleotide sequence ID" value="NZ_BAAARP010000001.1"/>
</dbReference>
<dbReference type="EMBL" id="SOAM01000001">
    <property type="protein sequence ID" value="TDS80288.1"/>
    <property type="molecule type" value="Genomic_DNA"/>
</dbReference>
<evidence type="ECO:0000313" key="2">
    <source>
        <dbReference type="Proteomes" id="UP000295344"/>
    </source>
</evidence>
<evidence type="ECO:0000313" key="1">
    <source>
        <dbReference type="EMBL" id="TDS80288.1"/>
    </source>
</evidence>
<organism evidence="1 2">
    <name type="scientific">Amnibacterium kyonggiense</name>
    <dbReference type="NCBI Taxonomy" id="595671"/>
    <lineage>
        <taxon>Bacteria</taxon>
        <taxon>Bacillati</taxon>
        <taxon>Actinomycetota</taxon>
        <taxon>Actinomycetes</taxon>
        <taxon>Micrococcales</taxon>
        <taxon>Microbacteriaceae</taxon>
        <taxon>Amnibacterium</taxon>
    </lineage>
</organism>
<protein>
    <submittedName>
        <fullName evidence="1">Uncharacterized protein</fullName>
    </submittedName>
</protein>
<name>A0A4R7FRF2_9MICO</name>
<dbReference type="NCBIfam" id="NF046112">
    <property type="entry name" value="MSMEG_6209_Nter"/>
    <property type="match status" value="1"/>
</dbReference>
<proteinExistence type="predicted"/>
<sequence>MAESFDAEQVVREVTTTLLTKFPDRDPVEVERAVREQVDELARHPVRDYVSVLARRAAKKQLESNA</sequence>
<gene>
    <name evidence="1" type="ORF">CLV52_0845</name>
</gene>
<dbReference type="Gene3D" id="1.10.8.1060">
    <property type="entry name" value="Corynebacterium glutamicum thioredoxin-dependent arsenate reductase, N-terminal domain"/>
    <property type="match status" value="1"/>
</dbReference>
<dbReference type="AlphaFoldDB" id="A0A4R7FRF2"/>
<accession>A0A4R7FRF2</accession>
<reference evidence="1 2" key="1">
    <citation type="submission" date="2019-03" db="EMBL/GenBank/DDBJ databases">
        <title>Genomic Encyclopedia of Archaeal and Bacterial Type Strains, Phase II (KMG-II): from individual species to whole genera.</title>
        <authorList>
            <person name="Goeker M."/>
        </authorList>
    </citation>
    <scope>NUCLEOTIDE SEQUENCE [LARGE SCALE GENOMIC DNA]</scope>
    <source>
        <strain evidence="1 2">DSM 24782</strain>
    </source>
</reference>
<keyword evidence="2" id="KW-1185">Reference proteome</keyword>
<comment type="caution">
    <text evidence="1">The sequence shown here is derived from an EMBL/GenBank/DDBJ whole genome shotgun (WGS) entry which is preliminary data.</text>
</comment>
<dbReference type="OrthoDB" id="4277148at2"/>
<dbReference type="Proteomes" id="UP000295344">
    <property type="component" value="Unassembled WGS sequence"/>
</dbReference>